<evidence type="ECO:0000313" key="3">
    <source>
        <dbReference type="Proteomes" id="UP001202180"/>
    </source>
</evidence>
<feature type="transmembrane region" description="Helical" evidence="1">
    <location>
        <begin position="6"/>
        <end position="29"/>
    </location>
</feature>
<dbReference type="EMBL" id="JALPRF010000003">
    <property type="protein sequence ID" value="MCK8493680.1"/>
    <property type="molecule type" value="Genomic_DNA"/>
</dbReference>
<feature type="transmembrane region" description="Helical" evidence="1">
    <location>
        <begin position="81"/>
        <end position="101"/>
    </location>
</feature>
<evidence type="ECO:0000256" key="1">
    <source>
        <dbReference type="SAM" id="Phobius"/>
    </source>
</evidence>
<keyword evidence="3" id="KW-1185">Reference proteome</keyword>
<evidence type="ECO:0000313" key="2">
    <source>
        <dbReference type="EMBL" id="MCK8493680.1"/>
    </source>
</evidence>
<dbReference type="Pfam" id="PF07784">
    <property type="entry name" value="DUF1622"/>
    <property type="match status" value="1"/>
</dbReference>
<accession>A0ABT0HND3</accession>
<keyword evidence="1" id="KW-0472">Membrane</keyword>
<reference evidence="2 3" key="1">
    <citation type="submission" date="2022-04" db="EMBL/GenBank/DDBJ databases">
        <title>Spirosoma sp. strain RP8 genome sequencing and assembly.</title>
        <authorList>
            <person name="Jung Y."/>
        </authorList>
    </citation>
    <scope>NUCLEOTIDE SEQUENCE [LARGE SCALE GENOMIC DNA]</scope>
    <source>
        <strain evidence="2 3">RP8</strain>
    </source>
</reference>
<dbReference type="RefSeq" id="WP_248478282.1">
    <property type="nucleotide sequence ID" value="NZ_JALPRF010000003.1"/>
</dbReference>
<protein>
    <submittedName>
        <fullName evidence="2">DUF1622 domain-containing protein</fullName>
    </submittedName>
</protein>
<keyword evidence="1" id="KW-0812">Transmembrane</keyword>
<organism evidence="2 3">
    <name type="scientific">Spirosoma liriopis</name>
    <dbReference type="NCBI Taxonomy" id="2937440"/>
    <lineage>
        <taxon>Bacteria</taxon>
        <taxon>Pseudomonadati</taxon>
        <taxon>Bacteroidota</taxon>
        <taxon>Cytophagia</taxon>
        <taxon>Cytophagales</taxon>
        <taxon>Cytophagaceae</taxon>
        <taxon>Spirosoma</taxon>
    </lineage>
</organism>
<name>A0ABT0HND3_9BACT</name>
<proteinExistence type="predicted"/>
<comment type="caution">
    <text evidence="2">The sequence shown here is derived from an EMBL/GenBank/DDBJ whole genome shotgun (WGS) entry which is preliminary data.</text>
</comment>
<dbReference type="InterPro" id="IPR012427">
    <property type="entry name" value="DUF1622"/>
</dbReference>
<dbReference type="Proteomes" id="UP001202180">
    <property type="component" value="Unassembled WGS sequence"/>
</dbReference>
<gene>
    <name evidence="2" type="ORF">M0L20_17570</name>
</gene>
<sequence>MMLHDVFQLSVIATLVDFVGSLLIGLSAGRTFFRYLLSGHSARVVSGLQYRLAADLVTALSFKSGAGIIRTLTVTDWSHFALLLAIISLRFFLGQIFSRLYKTNP</sequence>
<keyword evidence="1" id="KW-1133">Transmembrane helix</keyword>